<evidence type="ECO:0000313" key="2">
    <source>
        <dbReference type="Proteomes" id="UP000025227"/>
    </source>
</evidence>
<sequence>MLVGTRCSDAKFDSINFDGIQCLVYVTGFQGAEFADYRTRQLRKLDRRDDFTNKDLTVNSSSRTRKMQECWRTPQTPAFPSTTSAGGEKEDLQAGTRTKE</sequence>
<reference evidence="3" key="1">
    <citation type="submission" date="2020-12" db="UniProtKB">
        <authorList>
            <consortium name="WormBaseParasite"/>
        </authorList>
    </citation>
    <scope>IDENTIFICATION</scope>
    <source>
        <strain evidence="3">MHco3</strain>
    </source>
</reference>
<dbReference type="AlphaFoldDB" id="A0A7I4YCJ2"/>
<proteinExistence type="predicted"/>
<keyword evidence="2" id="KW-1185">Reference proteome</keyword>
<accession>A0A7I4YCJ2</accession>
<feature type="region of interest" description="Disordered" evidence="1">
    <location>
        <begin position="61"/>
        <end position="100"/>
    </location>
</feature>
<organism evidence="2 3">
    <name type="scientific">Haemonchus contortus</name>
    <name type="common">Barber pole worm</name>
    <dbReference type="NCBI Taxonomy" id="6289"/>
    <lineage>
        <taxon>Eukaryota</taxon>
        <taxon>Metazoa</taxon>
        <taxon>Ecdysozoa</taxon>
        <taxon>Nematoda</taxon>
        <taxon>Chromadorea</taxon>
        <taxon>Rhabditida</taxon>
        <taxon>Rhabditina</taxon>
        <taxon>Rhabditomorpha</taxon>
        <taxon>Strongyloidea</taxon>
        <taxon>Trichostrongylidae</taxon>
        <taxon>Haemonchus</taxon>
    </lineage>
</organism>
<feature type="compositionally biased region" description="Basic and acidic residues" evidence="1">
    <location>
        <begin position="87"/>
        <end position="100"/>
    </location>
</feature>
<evidence type="ECO:0000256" key="1">
    <source>
        <dbReference type="SAM" id="MobiDB-lite"/>
    </source>
</evidence>
<evidence type="ECO:0000313" key="3">
    <source>
        <dbReference type="WBParaSite" id="HCON_00080950-00001"/>
    </source>
</evidence>
<feature type="compositionally biased region" description="Polar residues" evidence="1">
    <location>
        <begin position="73"/>
        <end position="85"/>
    </location>
</feature>
<name>A0A7I4YCJ2_HAECO</name>
<dbReference type="WBParaSite" id="HCON_00080950-00001">
    <property type="protein sequence ID" value="HCON_00080950-00001"/>
    <property type="gene ID" value="HCON_00080950"/>
</dbReference>
<dbReference type="OrthoDB" id="5891445at2759"/>
<dbReference type="Proteomes" id="UP000025227">
    <property type="component" value="Unplaced"/>
</dbReference>
<protein>
    <submittedName>
        <fullName evidence="3">Uncharacterized protein</fullName>
    </submittedName>
</protein>